<reference evidence="8 9" key="1">
    <citation type="submission" date="2019-12" db="EMBL/GenBank/DDBJ databases">
        <authorList>
            <person name="Li J."/>
            <person name="Shi Y."/>
            <person name="Xu G."/>
            <person name="Xiao D."/>
            <person name="Ran X."/>
        </authorList>
    </citation>
    <scope>NUCLEOTIDE SEQUENCE [LARGE SCALE GENOMIC DNA]</scope>
    <source>
        <strain evidence="8 9">JCM 15915</strain>
    </source>
</reference>
<dbReference type="AlphaFoldDB" id="A0A7K1LG61"/>
<dbReference type="GO" id="GO:0005886">
    <property type="term" value="C:plasma membrane"/>
    <property type="evidence" value="ECO:0007669"/>
    <property type="project" value="UniProtKB-SubCell"/>
</dbReference>
<proteinExistence type="predicted"/>
<dbReference type="GO" id="GO:0046677">
    <property type="term" value="P:response to antibiotic"/>
    <property type="evidence" value="ECO:0007669"/>
    <property type="project" value="UniProtKB-KW"/>
</dbReference>
<keyword evidence="5" id="KW-0046">Antibiotic resistance</keyword>
<dbReference type="EMBL" id="WOGT01000001">
    <property type="protein sequence ID" value="MUN54090.1"/>
    <property type="molecule type" value="Genomic_DNA"/>
</dbReference>
<dbReference type="InterPro" id="IPR017871">
    <property type="entry name" value="ABC_transporter-like_CS"/>
</dbReference>
<organism evidence="8 9">
    <name type="scientific">Rothia koreensis</name>
    <dbReference type="NCBI Taxonomy" id="592378"/>
    <lineage>
        <taxon>Bacteria</taxon>
        <taxon>Bacillati</taxon>
        <taxon>Actinomycetota</taxon>
        <taxon>Actinomycetes</taxon>
        <taxon>Micrococcales</taxon>
        <taxon>Micrococcaceae</taxon>
        <taxon>Rothia</taxon>
    </lineage>
</organism>
<dbReference type="InterPro" id="IPR003439">
    <property type="entry name" value="ABC_transporter-like_ATP-bd"/>
</dbReference>
<dbReference type="PANTHER" id="PTHR42711:SF19">
    <property type="entry name" value="DOXORUBICIN RESISTANCE ATP-BINDING PROTEIN DRRA"/>
    <property type="match status" value="1"/>
</dbReference>
<sequence length="293" mass="31012">MDRDTNHLSTTGQQPASDAGGPPPFDTTSPDRQGTDAASAPSVREAIRIDSLSRAFGDREVVHGIDLTIPSGSMYGLVGRNGAGKTTTLSMATGLLRPTSGSVSIRGIDVWQRPREAKSLVGVLPDGVHLFDRLTGRQLITYAGLLHGLDKETVSERSEDLLKAMDLTDSANTTVTDYSAGMRKKIALASAMVHAPKVLVLDEPFESVDPVSASNIRDILAGFVRNGGTVVVSSHVMDLVQRMCDHVAIMNQGSILAAGTVDEVRGESSLEDVFVDLVGGRVESEGISWLGTS</sequence>
<dbReference type="InterPro" id="IPR003593">
    <property type="entry name" value="AAA+_ATPase"/>
</dbReference>
<dbReference type="GO" id="GO:0016887">
    <property type="term" value="F:ATP hydrolysis activity"/>
    <property type="evidence" value="ECO:0007669"/>
    <property type="project" value="InterPro"/>
</dbReference>
<feature type="domain" description="ABC transporter" evidence="7">
    <location>
        <begin position="47"/>
        <end position="277"/>
    </location>
</feature>
<dbReference type="OrthoDB" id="9804819at2"/>
<dbReference type="SMART" id="SM00382">
    <property type="entry name" value="AAA"/>
    <property type="match status" value="1"/>
</dbReference>
<dbReference type="PROSITE" id="PS00211">
    <property type="entry name" value="ABC_TRANSPORTER_1"/>
    <property type="match status" value="1"/>
</dbReference>
<protein>
    <submittedName>
        <fullName evidence="8">ATP-binding cassette domain-containing protein</fullName>
    </submittedName>
</protein>
<dbReference type="InterPro" id="IPR027417">
    <property type="entry name" value="P-loop_NTPase"/>
</dbReference>
<evidence type="ECO:0000256" key="1">
    <source>
        <dbReference type="ARBA" id="ARBA00004202"/>
    </source>
</evidence>
<dbReference type="SUPFAM" id="SSF52540">
    <property type="entry name" value="P-loop containing nucleoside triphosphate hydrolases"/>
    <property type="match status" value="1"/>
</dbReference>
<keyword evidence="4 8" id="KW-0067">ATP-binding</keyword>
<evidence type="ECO:0000313" key="8">
    <source>
        <dbReference type="EMBL" id="MUN54090.1"/>
    </source>
</evidence>
<evidence type="ECO:0000256" key="3">
    <source>
        <dbReference type="ARBA" id="ARBA00022741"/>
    </source>
</evidence>
<accession>A0A7K1LG61</accession>
<dbReference type="PANTHER" id="PTHR42711">
    <property type="entry name" value="ABC TRANSPORTER ATP-BINDING PROTEIN"/>
    <property type="match status" value="1"/>
</dbReference>
<keyword evidence="9" id="KW-1185">Reference proteome</keyword>
<dbReference type="Pfam" id="PF00005">
    <property type="entry name" value="ABC_tran"/>
    <property type="match status" value="1"/>
</dbReference>
<evidence type="ECO:0000256" key="4">
    <source>
        <dbReference type="ARBA" id="ARBA00022840"/>
    </source>
</evidence>
<feature type="region of interest" description="Disordered" evidence="6">
    <location>
        <begin position="1"/>
        <end position="42"/>
    </location>
</feature>
<dbReference type="Gene3D" id="3.40.50.300">
    <property type="entry name" value="P-loop containing nucleotide triphosphate hydrolases"/>
    <property type="match status" value="1"/>
</dbReference>
<evidence type="ECO:0000256" key="2">
    <source>
        <dbReference type="ARBA" id="ARBA00022448"/>
    </source>
</evidence>
<comment type="subcellular location">
    <subcellularLocation>
        <location evidence="1">Cell membrane</location>
        <topology evidence="1">Peripheral membrane protein</topology>
    </subcellularLocation>
</comment>
<evidence type="ECO:0000256" key="6">
    <source>
        <dbReference type="SAM" id="MobiDB-lite"/>
    </source>
</evidence>
<keyword evidence="2" id="KW-0813">Transport</keyword>
<dbReference type="RefSeq" id="WP_129314174.1">
    <property type="nucleotide sequence ID" value="NZ_NOIQ01000001.1"/>
</dbReference>
<dbReference type="GO" id="GO:0005524">
    <property type="term" value="F:ATP binding"/>
    <property type="evidence" value="ECO:0007669"/>
    <property type="project" value="UniProtKB-KW"/>
</dbReference>
<gene>
    <name evidence="8" type="ORF">GMA10_02430</name>
</gene>
<comment type="caution">
    <text evidence="8">The sequence shown here is derived from an EMBL/GenBank/DDBJ whole genome shotgun (WGS) entry which is preliminary data.</text>
</comment>
<name>A0A7K1LG61_9MICC</name>
<dbReference type="PROSITE" id="PS50893">
    <property type="entry name" value="ABC_TRANSPORTER_2"/>
    <property type="match status" value="1"/>
</dbReference>
<dbReference type="InterPro" id="IPR050763">
    <property type="entry name" value="ABC_transporter_ATP-binding"/>
</dbReference>
<evidence type="ECO:0000256" key="5">
    <source>
        <dbReference type="ARBA" id="ARBA00023251"/>
    </source>
</evidence>
<keyword evidence="3" id="KW-0547">Nucleotide-binding</keyword>
<evidence type="ECO:0000313" key="9">
    <source>
        <dbReference type="Proteomes" id="UP000462152"/>
    </source>
</evidence>
<dbReference type="CDD" id="cd03230">
    <property type="entry name" value="ABC_DR_subfamily_A"/>
    <property type="match status" value="1"/>
</dbReference>
<dbReference type="Proteomes" id="UP000462152">
    <property type="component" value="Unassembled WGS sequence"/>
</dbReference>
<feature type="compositionally biased region" description="Polar residues" evidence="6">
    <location>
        <begin position="7"/>
        <end position="16"/>
    </location>
</feature>
<evidence type="ECO:0000259" key="7">
    <source>
        <dbReference type="PROSITE" id="PS50893"/>
    </source>
</evidence>